<dbReference type="InterPro" id="IPR027432">
    <property type="entry name" value="dGTP_triphosphohydrolase_C"/>
</dbReference>
<dbReference type="RefSeq" id="WP_136400885.1">
    <property type="nucleotide sequence ID" value="NZ_CP036295.1"/>
</dbReference>
<dbReference type="AlphaFoldDB" id="A0A4P7UKQ1"/>
<evidence type="ECO:0000259" key="2">
    <source>
        <dbReference type="PROSITE" id="PS51831"/>
    </source>
</evidence>
<dbReference type="Proteomes" id="UP000297065">
    <property type="component" value="Chromosome"/>
</dbReference>
<dbReference type="SMART" id="SM00471">
    <property type="entry name" value="HDc"/>
    <property type="match status" value="1"/>
</dbReference>
<evidence type="ECO:0000256" key="1">
    <source>
        <dbReference type="ARBA" id="ARBA00022801"/>
    </source>
</evidence>
<dbReference type="NCBIfam" id="NF002205">
    <property type="entry name" value="PRK01096.1"/>
    <property type="match status" value="1"/>
</dbReference>
<dbReference type="PANTHER" id="PTHR11373">
    <property type="entry name" value="DEOXYNUCLEOSIDE TRIPHOSPHATE TRIPHOSPHOHYDROLASE"/>
    <property type="match status" value="1"/>
</dbReference>
<feature type="domain" description="HD" evidence="2">
    <location>
        <begin position="68"/>
        <end position="254"/>
    </location>
</feature>
<sequence>MSTFMEQWALLLAPNRKTSGEIRPDPLVDGRNPFLADYDRIIFSSSFRRLARKTQVHPLVRNDHIHNRLTHSLEVSCVGRSLGLGVGAALRRRGDLPADYTPDHLGQVIQASCLAHDIGNPPFGHAGEEAIRDWFKDSGNKEQYFKDLEPAEWADFTAFDGNAQGFRVINALENNKDRGGFRLTFPVIAALVKYPRSAYAAQGESRGKVKFNFYTAERALFAEIFTAMGLASGAEYRRHPLSYLLEAADDICYRIIDMEDARELRIISYADFKEAMAPLLDAECLDDPRLDSMDSDRRRTSMLRTTAMGRMIPSLTQTFMDNYEAIMEGRLEGSLLNHAREDVAGFMREAGRVFNSKIMNNPQKTALEIGTYTLYRRLLDVFIPACFNYTKGNGMSYQETRALTLMGASAPGREDGLYMAYLRVLDFVSGMTDDYATFISQQFSGTSGR</sequence>
<organism evidence="3 4">
    <name type="scientific">Desulfovibrio desulfuricans</name>
    <dbReference type="NCBI Taxonomy" id="876"/>
    <lineage>
        <taxon>Bacteria</taxon>
        <taxon>Pseudomonadati</taxon>
        <taxon>Thermodesulfobacteriota</taxon>
        <taxon>Desulfovibrionia</taxon>
        <taxon>Desulfovibrionales</taxon>
        <taxon>Desulfovibrionaceae</taxon>
        <taxon>Desulfovibrio</taxon>
    </lineage>
</organism>
<dbReference type="GO" id="GO:0006203">
    <property type="term" value="P:dGTP catabolic process"/>
    <property type="evidence" value="ECO:0007669"/>
    <property type="project" value="TreeGrafter"/>
</dbReference>
<evidence type="ECO:0000313" key="4">
    <source>
        <dbReference type="Proteomes" id="UP000297065"/>
    </source>
</evidence>
<gene>
    <name evidence="3" type="ORF">DDIC_13325</name>
</gene>
<protein>
    <submittedName>
        <fullName evidence="3">Deoxyguanosinetriphosphate triphosphohydrolase</fullName>
    </submittedName>
</protein>
<dbReference type="PROSITE" id="PS51831">
    <property type="entry name" value="HD"/>
    <property type="match status" value="1"/>
</dbReference>
<dbReference type="InterPro" id="IPR023293">
    <property type="entry name" value="dGTP_triP_hydro_central_sf"/>
</dbReference>
<proteinExistence type="predicted"/>
<dbReference type="NCBIfam" id="TIGR01353">
    <property type="entry name" value="dGTP_triPase"/>
    <property type="match status" value="1"/>
</dbReference>
<dbReference type="GO" id="GO:0008832">
    <property type="term" value="F:dGTPase activity"/>
    <property type="evidence" value="ECO:0007669"/>
    <property type="project" value="TreeGrafter"/>
</dbReference>
<dbReference type="SUPFAM" id="SSF109604">
    <property type="entry name" value="HD-domain/PDEase-like"/>
    <property type="match status" value="1"/>
</dbReference>
<dbReference type="Gene3D" id="1.10.3550.10">
    <property type="entry name" value="eoxyguanosinetriphosphate triphosphohydrolase domain-like"/>
    <property type="match status" value="1"/>
</dbReference>
<keyword evidence="1 3" id="KW-0378">Hydrolase</keyword>
<dbReference type="InterPro" id="IPR006674">
    <property type="entry name" value="HD_domain"/>
</dbReference>
<accession>A0A4P7UKQ1</accession>
<dbReference type="InterPro" id="IPR006261">
    <property type="entry name" value="dGTPase"/>
</dbReference>
<evidence type="ECO:0000313" key="3">
    <source>
        <dbReference type="EMBL" id="QCC86839.1"/>
    </source>
</evidence>
<name>A0A4P7UKQ1_DESDE</name>
<dbReference type="CDD" id="cd00077">
    <property type="entry name" value="HDc"/>
    <property type="match status" value="1"/>
</dbReference>
<dbReference type="EMBL" id="CP036295">
    <property type="protein sequence ID" value="QCC86839.1"/>
    <property type="molecule type" value="Genomic_DNA"/>
</dbReference>
<dbReference type="InterPro" id="IPR003607">
    <property type="entry name" value="HD/PDEase_dom"/>
</dbReference>
<dbReference type="InterPro" id="IPR050135">
    <property type="entry name" value="dGTPase-like"/>
</dbReference>
<dbReference type="OrthoDB" id="9803619at2"/>
<dbReference type="Gene3D" id="1.10.3210.10">
    <property type="entry name" value="Hypothetical protein af1432"/>
    <property type="match status" value="1"/>
</dbReference>
<dbReference type="Gene3D" id="1.10.3410.10">
    <property type="entry name" value="putative deoxyguanosinetriphosphate triphosphohydrolase like domain"/>
    <property type="match status" value="1"/>
</dbReference>
<reference evidence="3 4" key="1">
    <citation type="submission" date="2019-02" db="EMBL/GenBank/DDBJ databases">
        <title>Complete Genome Sequence of Desulfovibrio desulfuricans IC1, a Sulfonate Utilizing Anaerobe.</title>
        <authorList>
            <person name="Day L.A."/>
            <person name="De Leon K.B."/>
            <person name="Wall J.D."/>
        </authorList>
    </citation>
    <scope>NUCLEOTIDE SEQUENCE [LARGE SCALE GENOMIC DNA]</scope>
    <source>
        <strain evidence="3 4">IC1</strain>
    </source>
</reference>
<dbReference type="Pfam" id="PF01966">
    <property type="entry name" value="HD"/>
    <property type="match status" value="1"/>
</dbReference>
<dbReference type="PANTHER" id="PTHR11373:SF40">
    <property type="entry name" value="DEOXYGUANOSINETRIPHOSPHATE TRIPHOSPHOHYDROLASE-LIKE PROTEIN 2"/>
    <property type="match status" value="1"/>
</dbReference>